<feature type="compositionally biased region" description="Basic and acidic residues" evidence="4">
    <location>
        <begin position="67"/>
        <end position="76"/>
    </location>
</feature>
<keyword evidence="1 3" id="KW-0853">WD repeat</keyword>
<dbReference type="InterPro" id="IPR001680">
    <property type="entry name" value="WD40_rpt"/>
</dbReference>
<dbReference type="InterPro" id="IPR011047">
    <property type="entry name" value="Quinoprotein_ADH-like_sf"/>
</dbReference>
<evidence type="ECO:0000313" key="5">
    <source>
        <dbReference type="EMBL" id="KAG2172389.1"/>
    </source>
</evidence>
<dbReference type="Proteomes" id="UP000654370">
    <property type="component" value="Unassembled WGS sequence"/>
</dbReference>
<feature type="region of interest" description="Disordered" evidence="4">
    <location>
        <begin position="17"/>
        <end position="147"/>
    </location>
</feature>
<keyword evidence="2" id="KW-0677">Repeat</keyword>
<dbReference type="InterPro" id="IPR015943">
    <property type="entry name" value="WD40/YVTN_repeat-like_dom_sf"/>
</dbReference>
<name>A0A8H7UAC9_MORIS</name>
<gene>
    <name evidence="5" type="ORF">INT43_004931</name>
</gene>
<proteinExistence type="predicted"/>
<evidence type="ECO:0000256" key="2">
    <source>
        <dbReference type="ARBA" id="ARBA00022737"/>
    </source>
</evidence>
<dbReference type="Gene3D" id="2.130.10.10">
    <property type="entry name" value="YVTN repeat-like/Quinoprotein amine dehydrogenase"/>
    <property type="match status" value="2"/>
</dbReference>
<dbReference type="Pfam" id="PF00400">
    <property type="entry name" value="WD40"/>
    <property type="match status" value="2"/>
</dbReference>
<evidence type="ECO:0000256" key="4">
    <source>
        <dbReference type="SAM" id="MobiDB-lite"/>
    </source>
</evidence>
<keyword evidence="6" id="KW-1185">Reference proteome</keyword>
<reference evidence="5" key="1">
    <citation type="submission" date="2020-12" db="EMBL/GenBank/DDBJ databases">
        <title>Metabolic potential, ecology and presence of endohyphal bacteria is reflected in genomic diversity of Mucoromycotina.</title>
        <authorList>
            <person name="Muszewska A."/>
            <person name="Okrasinska A."/>
            <person name="Steczkiewicz K."/>
            <person name="Drgas O."/>
            <person name="Orlowska M."/>
            <person name="Perlinska-Lenart U."/>
            <person name="Aleksandrzak-Piekarczyk T."/>
            <person name="Szatraj K."/>
            <person name="Zielenkiewicz U."/>
            <person name="Pilsyk S."/>
            <person name="Malc E."/>
            <person name="Mieczkowski P."/>
            <person name="Kruszewska J.S."/>
            <person name="Biernat P."/>
            <person name="Pawlowska J."/>
        </authorList>
    </citation>
    <scope>NUCLEOTIDE SEQUENCE</scope>
    <source>
        <strain evidence="5">WA0000067209</strain>
    </source>
</reference>
<feature type="compositionally biased region" description="Acidic residues" evidence="4">
    <location>
        <begin position="114"/>
        <end position="124"/>
    </location>
</feature>
<evidence type="ECO:0000313" key="6">
    <source>
        <dbReference type="Proteomes" id="UP000654370"/>
    </source>
</evidence>
<dbReference type="SUPFAM" id="SSF50998">
    <property type="entry name" value="Quinoprotein alcohol dehydrogenase-like"/>
    <property type="match status" value="1"/>
</dbReference>
<dbReference type="OrthoDB" id="5588835at2759"/>
<feature type="compositionally biased region" description="Acidic residues" evidence="4">
    <location>
        <begin position="639"/>
        <end position="649"/>
    </location>
</feature>
<evidence type="ECO:0008006" key="7">
    <source>
        <dbReference type="Google" id="ProtNLM"/>
    </source>
</evidence>
<organism evidence="5 6">
    <name type="scientific">Mortierella isabellina</name>
    <name type="common">Filamentous fungus</name>
    <name type="synonym">Umbelopsis isabellina</name>
    <dbReference type="NCBI Taxonomy" id="91625"/>
    <lineage>
        <taxon>Eukaryota</taxon>
        <taxon>Fungi</taxon>
        <taxon>Fungi incertae sedis</taxon>
        <taxon>Mucoromycota</taxon>
        <taxon>Mucoromycotina</taxon>
        <taxon>Umbelopsidomycetes</taxon>
        <taxon>Umbelopsidales</taxon>
        <taxon>Umbelopsidaceae</taxon>
        <taxon>Umbelopsis</taxon>
    </lineage>
</organism>
<feature type="repeat" description="WD" evidence="3">
    <location>
        <begin position="213"/>
        <end position="254"/>
    </location>
</feature>
<comment type="caution">
    <text evidence="5">The sequence shown here is derived from an EMBL/GenBank/DDBJ whole genome shotgun (WGS) entry which is preliminary data.</text>
</comment>
<evidence type="ECO:0000256" key="3">
    <source>
        <dbReference type="PROSITE-ProRule" id="PRU00221"/>
    </source>
</evidence>
<feature type="region of interest" description="Disordered" evidence="4">
    <location>
        <begin position="619"/>
        <end position="649"/>
    </location>
</feature>
<dbReference type="SMART" id="SM00320">
    <property type="entry name" value="WD40"/>
    <property type="match status" value="4"/>
</dbReference>
<dbReference type="PANTHER" id="PTHR22847">
    <property type="entry name" value="WD40 REPEAT PROTEIN"/>
    <property type="match status" value="1"/>
</dbReference>
<dbReference type="PANTHER" id="PTHR22847:SF637">
    <property type="entry name" value="WD REPEAT DOMAIN 5B"/>
    <property type="match status" value="1"/>
</dbReference>
<dbReference type="EMBL" id="JAEPQZ010000017">
    <property type="protein sequence ID" value="KAG2172389.1"/>
    <property type="molecule type" value="Genomic_DNA"/>
</dbReference>
<dbReference type="AlphaFoldDB" id="A0A8H7UAC9"/>
<evidence type="ECO:0000256" key="1">
    <source>
        <dbReference type="ARBA" id="ARBA00022574"/>
    </source>
</evidence>
<accession>A0A8H7UAC9</accession>
<dbReference type="PROSITE" id="PS50082">
    <property type="entry name" value="WD_REPEATS_2"/>
    <property type="match status" value="1"/>
</dbReference>
<protein>
    <recommendedName>
        <fullName evidence="7">WD40 repeat-like protein</fullName>
    </recommendedName>
</protein>
<feature type="compositionally biased region" description="Polar residues" evidence="4">
    <location>
        <begin position="17"/>
        <end position="35"/>
    </location>
</feature>
<feature type="compositionally biased region" description="Basic residues" evidence="4">
    <location>
        <begin position="129"/>
        <end position="144"/>
    </location>
</feature>
<dbReference type="GO" id="GO:1990234">
    <property type="term" value="C:transferase complex"/>
    <property type="evidence" value="ECO:0007669"/>
    <property type="project" value="UniProtKB-ARBA"/>
</dbReference>
<sequence length="649" mass="73021">MSDQEISTVKVEACTQQNESNVLSETEVTAPTSTAGAVVEDEQKSLPLRLPITYDELSEDEVEPWMNDEKLQKAEDADTDDLLSDISPHHKTKGNKGANGRASNRQRRKKTYFDDTDANSDDAFEGTKKKTAPKRKPAAKKPNGKGKAVEPMINIAELLKASKPRKPAEFDPARVSELSAKYPDTYWEFHADSEHYMVDCINESEPLEALPNNISDQAAITGMALSKDGAMLASLSNIGAIKIWDIENDFKLLRKLRDHDEEHIDEFYCGKFLSDSQGLIAAGGKLKDRHRWSAEDDDNHILPCPIKIFDISTGKVVARLDGHSEEILCLKDVMFDGERYLISTSQDGYIFKWHLSEDWSTLLDAKKMDDGITCMAFTVSFVPNTGNKYFLAACDEHVRLYDFETCQMMQTFEDLYSSYCDCGKFIRWLDEDRYLEETKAEGSSEKDEQPYAWFITRGAEMCDMGDGISSTPNTCTLHKLVYPVTKGGKFELQEVKKYKHEDYHSNSWLVKIASNGRYLLAPTIYGQIFAFNMLSGQVTGILKDHEDLEVRDVMFHPYRPLIFSSGDDGYVKVYTYSETTLCSQLEKDLKVGNSINHSGDEVMAEVTDIKTESMIEVVTPAKKEPPSGRVTRKSRTSGDGDDVDVDVEG</sequence>